<dbReference type="AlphaFoldDB" id="A0A1H6XVW7"/>
<accession>A0A1H6XVW7</accession>
<reference evidence="1 2" key="1">
    <citation type="submission" date="2016-10" db="EMBL/GenBank/DDBJ databases">
        <authorList>
            <person name="de Groot N.N."/>
        </authorList>
    </citation>
    <scope>NUCLEOTIDE SEQUENCE [LARGE SCALE GENOMIC DNA]</scope>
    <source>
        <strain evidence="1 2">DSM 23048</strain>
    </source>
</reference>
<evidence type="ECO:0000313" key="2">
    <source>
        <dbReference type="Proteomes" id="UP000183077"/>
    </source>
</evidence>
<dbReference type="GeneID" id="82258512"/>
<sequence length="103" mass="11186">MEVSNQSGQVITKQKAIEYISEFKAQNPNAINSYYVGIDKLQALLGQNNCIGMRIYPGLNKQTSLTNMVLVGVNQIGQDISDGIILEELITCPPACPDNNTLG</sequence>
<dbReference type="RefSeq" id="WP_074747810.1">
    <property type="nucleotide sequence ID" value="NZ_FNYS01000025.1"/>
</dbReference>
<evidence type="ECO:0000313" key="1">
    <source>
        <dbReference type="EMBL" id="SEJ33181.1"/>
    </source>
</evidence>
<name>A0A1H6XVW7_9FLAO</name>
<protein>
    <submittedName>
        <fullName evidence="1">Uncharacterized protein</fullName>
    </submittedName>
</protein>
<dbReference type="EMBL" id="FNYS01000025">
    <property type="protein sequence ID" value="SEJ33181.1"/>
    <property type="molecule type" value="Genomic_DNA"/>
</dbReference>
<gene>
    <name evidence="1" type="ORF">SAMN04488018_12524</name>
</gene>
<proteinExistence type="predicted"/>
<organism evidence="1 2">
    <name type="scientific">Myroides marinus</name>
    <dbReference type="NCBI Taxonomy" id="703342"/>
    <lineage>
        <taxon>Bacteria</taxon>
        <taxon>Pseudomonadati</taxon>
        <taxon>Bacteroidota</taxon>
        <taxon>Flavobacteriia</taxon>
        <taxon>Flavobacteriales</taxon>
        <taxon>Flavobacteriaceae</taxon>
        <taxon>Myroides</taxon>
    </lineage>
</organism>
<dbReference type="Proteomes" id="UP000183077">
    <property type="component" value="Unassembled WGS sequence"/>
</dbReference>